<accession>A0A7Y6C6W0</accession>
<evidence type="ECO:0000256" key="4">
    <source>
        <dbReference type="PROSITE-ProRule" id="PRU00335"/>
    </source>
</evidence>
<keyword evidence="2 4" id="KW-0238">DNA-binding</keyword>
<feature type="domain" description="HTH tetR-type" evidence="5">
    <location>
        <begin position="13"/>
        <end position="73"/>
    </location>
</feature>
<proteinExistence type="predicted"/>
<dbReference type="PANTHER" id="PTHR30055">
    <property type="entry name" value="HTH-TYPE TRANSCRIPTIONAL REGULATOR RUTR"/>
    <property type="match status" value="1"/>
</dbReference>
<comment type="caution">
    <text evidence="6">The sequence shown here is derived from an EMBL/GenBank/DDBJ whole genome shotgun (WGS) entry which is preliminary data.</text>
</comment>
<dbReference type="InterPro" id="IPR009057">
    <property type="entry name" value="Homeodomain-like_sf"/>
</dbReference>
<keyword evidence="7" id="KW-1185">Reference proteome</keyword>
<sequence length="204" mass="21491">MDEVRRPGRPRDAARDDALLDAARQVLLRDGYAGLSMEKVATLAGVGKPTLYRRWPSKAALVADAVLHSFLASVPGVPAPGPDTNGSQRLAAWFRAYAASVGDPHHAAMVLALTAAAAESPRDAESLYRQHTRGQYESIVGHLRAGVASGEFRADADLEAVADALIGSVLYQLLTRTEQAAPARAEHLLQLLLAGLRAPGGGQG</sequence>
<dbReference type="Pfam" id="PF16859">
    <property type="entry name" value="TetR_C_11"/>
    <property type="match status" value="1"/>
</dbReference>
<dbReference type="EMBL" id="JAANNT010000004">
    <property type="protein sequence ID" value="NUV28156.1"/>
    <property type="molecule type" value="Genomic_DNA"/>
</dbReference>
<keyword evidence="1" id="KW-0805">Transcription regulation</keyword>
<dbReference type="PROSITE" id="PS50977">
    <property type="entry name" value="HTH_TETR_2"/>
    <property type="match status" value="1"/>
</dbReference>
<evidence type="ECO:0000259" key="5">
    <source>
        <dbReference type="PROSITE" id="PS50977"/>
    </source>
</evidence>
<gene>
    <name evidence="6" type="ORF">G6W59_07365</name>
</gene>
<dbReference type="GO" id="GO:0000976">
    <property type="term" value="F:transcription cis-regulatory region binding"/>
    <property type="evidence" value="ECO:0007669"/>
    <property type="project" value="TreeGrafter"/>
</dbReference>
<dbReference type="SUPFAM" id="SSF48498">
    <property type="entry name" value="Tetracyclin repressor-like, C-terminal domain"/>
    <property type="match status" value="1"/>
</dbReference>
<evidence type="ECO:0000313" key="7">
    <source>
        <dbReference type="Proteomes" id="UP000540128"/>
    </source>
</evidence>
<dbReference type="Proteomes" id="UP000540128">
    <property type="component" value="Unassembled WGS sequence"/>
</dbReference>
<feature type="DNA-binding region" description="H-T-H motif" evidence="4">
    <location>
        <begin position="36"/>
        <end position="55"/>
    </location>
</feature>
<protein>
    <submittedName>
        <fullName evidence="6">TetR/AcrR family transcriptional regulator</fullName>
    </submittedName>
</protein>
<dbReference type="InterPro" id="IPR001647">
    <property type="entry name" value="HTH_TetR"/>
</dbReference>
<dbReference type="SUPFAM" id="SSF46689">
    <property type="entry name" value="Homeodomain-like"/>
    <property type="match status" value="1"/>
</dbReference>
<dbReference type="Gene3D" id="1.10.10.60">
    <property type="entry name" value="Homeodomain-like"/>
    <property type="match status" value="1"/>
</dbReference>
<dbReference type="PRINTS" id="PR00455">
    <property type="entry name" value="HTHTETR"/>
</dbReference>
<keyword evidence="3" id="KW-0804">Transcription</keyword>
<organism evidence="6 7">
    <name type="scientific">Streptomyces odorifer</name>
    <dbReference type="NCBI Taxonomy" id="53450"/>
    <lineage>
        <taxon>Bacteria</taxon>
        <taxon>Bacillati</taxon>
        <taxon>Actinomycetota</taxon>
        <taxon>Actinomycetes</taxon>
        <taxon>Kitasatosporales</taxon>
        <taxon>Streptomycetaceae</taxon>
        <taxon>Streptomyces</taxon>
        <taxon>Streptomyces albidoflavus group</taxon>
    </lineage>
</organism>
<dbReference type="InterPro" id="IPR023772">
    <property type="entry name" value="DNA-bd_HTH_TetR-type_CS"/>
</dbReference>
<dbReference type="PROSITE" id="PS01081">
    <property type="entry name" value="HTH_TETR_1"/>
    <property type="match status" value="1"/>
</dbReference>
<dbReference type="GO" id="GO:0003700">
    <property type="term" value="F:DNA-binding transcription factor activity"/>
    <property type="evidence" value="ECO:0007669"/>
    <property type="project" value="TreeGrafter"/>
</dbReference>
<dbReference type="InterPro" id="IPR036271">
    <property type="entry name" value="Tet_transcr_reg_TetR-rel_C_sf"/>
</dbReference>
<dbReference type="InterPro" id="IPR011075">
    <property type="entry name" value="TetR_C"/>
</dbReference>
<evidence type="ECO:0000256" key="3">
    <source>
        <dbReference type="ARBA" id="ARBA00023163"/>
    </source>
</evidence>
<dbReference type="InterPro" id="IPR050109">
    <property type="entry name" value="HTH-type_TetR-like_transc_reg"/>
</dbReference>
<dbReference type="Pfam" id="PF00440">
    <property type="entry name" value="TetR_N"/>
    <property type="match status" value="1"/>
</dbReference>
<evidence type="ECO:0000256" key="1">
    <source>
        <dbReference type="ARBA" id="ARBA00023015"/>
    </source>
</evidence>
<name>A0A7Y6C6W0_9ACTN</name>
<dbReference type="Gene3D" id="1.10.357.10">
    <property type="entry name" value="Tetracycline Repressor, domain 2"/>
    <property type="match status" value="1"/>
</dbReference>
<dbReference type="RefSeq" id="WP_030695795.1">
    <property type="nucleotide sequence ID" value="NZ_JAANNT010000004.1"/>
</dbReference>
<reference evidence="6 7" key="1">
    <citation type="submission" date="2020-03" db="EMBL/GenBank/DDBJ databases">
        <title>Complete genome sequence of sixteen Streptomyces strains facilitates identification of candidate genes involved in plant growth-promotion in grain legumes and cereals.</title>
        <authorList>
            <person name="Gopalakrishnan S."/>
            <person name="Thakur V."/>
            <person name="Saxena R."/>
            <person name="Vadlamudi S."/>
            <person name="Purohit S."/>
            <person name="Kumar V."/>
            <person name="Rathore A."/>
            <person name="Chitikineni A."/>
            <person name="Varshney R.K."/>
        </authorList>
    </citation>
    <scope>NUCLEOTIDE SEQUENCE [LARGE SCALE GENOMIC DNA]</scope>
    <source>
        <strain evidence="6 7">KAI-180</strain>
    </source>
</reference>
<evidence type="ECO:0000256" key="2">
    <source>
        <dbReference type="ARBA" id="ARBA00023125"/>
    </source>
</evidence>
<dbReference type="PANTHER" id="PTHR30055:SF148">
    <property type="entry name" value="TETR-FAMILY TRANSCRIPTIONAL REGULATOR"/>
    <property type="match status" value="1"/>
</dbReference>
<evidence type="ECO:0000313" key="6">
    <source>
        <dbReference type="EMBL" id="NUV28156.1"/>
    </source>
</evidence>
<dbReference type="AlphaFoldDB" id="A0A7Y6C6W0"/>